<evidence type="ECO:0000313" key="2">
    <source>
        <dbReference type="EMBL" id="MBD2281331.1"/>
    </source>
</evidence>
<keyword evidence="1" id="KW-0472">Membrane</keyword>
<gene>
    <name evidence="2" type="ORF">H6F99_24585</name>
</gene>
<reference evidence="2 3" key="1">
    <citation type="journal article" date="2020" name="ISME J.">
        <title>Comparative genomics reveals insights into cyanobacterial evolution and habitat adaptation.</title>
        <authorList>
            <person name="Chen M.Y."/>
            <person name="Teng W.K."/>
            <person name="Zhao L."/>
            <person name="Hu C.X."/>
            <person name="Zhou Y.K."/>
            <person name="Han B.P."/>
            <person name="Song L.R."/>
            <person name="Shu W.S."/>
        </authorList>
    </citation>
    <scope>NUCLEOTIDE SEQUENCE [LARGE SCALE GENOMIC DNA]</scope>
    <source>
        <strain evidence="2 3">FACHB-1040</strain>
    </source>
</reference>
<feature type="transmembrane region" description="Helical" evidence="1">
    <location>
        <begin position="56"/>
        <end position="74"/>
    </location>
</feature>
<feature type="transmembrane region" description="Helical" evidence="1">
    <location>
        <begin position="12"/>
        <end position="35"/>
    </location>
</feature>
<accession>A0ABR8C5M1</accession>
<keyword evidence="1" id="KW-0812">Transmembrane</keyword>
<dbReference type="Pfam" id="PF07784">
    <property type="entry name" value="DUF1622"/>
    <property type="match status" value="1"/>
</dbReference>
<dbReference type="RefSeq" id="WP_190384514.1">
    <property type="nucleotide sequence ID" value="NZ_JACJQT010000108.1"/>
</dbReference>
<feature type="transmembrane region" description="Helical" evidence="1">
    <location>
        <begin position="89"/>
        <end position="107"/>
    </location>
</feature>
<evidence type="ECO:0000313" key="3">
    <source>
        <dbReference type="Proteomes" id="UP000606721"/>
    </source>
</evidence>
<dbReference type="PANTHER" id="PTHR38468:SF1">
    <property type="entry name" value="SLL0939 PROTEIN"/>
    <property type="match status" value="1"/>
</dbReference>
<name>A0ABR8C5M1_APHFL</name>
<proteinExistence type="predicted"/>
<keyword evidence="1" id="KW-1133">Transmembrane helix</keyword>
<evidence type="ECO:0000256" key="1">
    <source>
        <dbReference type="SAM" id="Phobius"/>
    </source>
</evidence>
<dbReference type="Proteomes" id="UP000606721">
    <property type="component" value="Unassembled WGS sequence"/>
</dbReference>
<protein>
    <submittedName>
        <fullName evidence="2">DUF1622 domain-containing protein</fullName>
    </submittedName>
</protein>
<dbReference type="PANTHER" id="PTHR38468">
    <property type="entry name" value="SLL0939 PROTEIN"/>
    <property type="match status" value="1"/>
</dbReference>
<dbReference type="InterPro" id="IPR012427">
    <property type="entry name" value="DUF1622"/>
</dbReference>
<keyword evidence="3" id="KW-1185">Reference proteome</keyword>
<sequence length="115" mass="13128">MALFEQLESGLSFFVTLLKFLLELISVFCILLGVLKTGKIAISLNHNHNHNQNRFLQIRLNFGIWLVLALEFQLGADILSTTYHSSFESLGKLGIVALIRTFLNYFLSQELNKQQ</sequence>
<organism evidence="2 3">
    <name type="scientific">Aphanizomenon flos-aquae FACHB-1040</name>
    <dbReference type="NCBI Taxonomy" id="2692887"/>
    <lineage>
        <taxon>Bacteria</taxon>
        <taxon>Bacillati</taxon>
        <taxon>Cyanobacteriota</taxon>
        <taxon>Cyanophyceae</taxon>
        <taxon>Nostocales</taxon>
        <taxon>Aphanizomenonaceae</taxon>
        <taxon>Aphanizomenon</taxon>
    </lineage>
</organism>
<dbReference type="EMBL" id="JACJQT010000108">
    <property type="protein sequence ID" value="MBD2281331.1"/>
    <property type="molecule type" value="Genomic_DNA"/>
</dbReference>
<comment type="caution">
    <text evidence="2">The sequence shown here is derived from an EMBL/GenBank/DDBJ whole genome shotgun (WGS) entry which is preliminary data.</text>
</comment>